<protein>
    <submittedName>
        <fullName evidence="1">Uncharacterized protein</fullName>
    </submittedName>
</protein>
<evidence type="ECO:0000313" key="1">
    <source>
        <dbReference type="EMBL" id="HAZ29201.1"/>
    </source>
</evidence>
<proteinExistence type="predicted"/>
<feature type="non-terminal residue" evidence="1">
    <location>
        <position position="133"/>
    </location>
</feature>
<organism evidence="1 2">
    <name type="scientific">candidate division WWE3 bacterium</name>
    <dbReference type="NCBI Taxonomy" id="2053526"/>
    <lineage>
        <taxon>Bacteria</taxon>
        <taxon>Katanobacteria</taxon>
    </lineage>
</organism>
<gene>
    <name evidence="1" type="ORF">DCY43_00395</name>
</gene>
<dbReference type="Proteomes" id="UP000264072">
    <property type="component" value="Unassembled WGS sequence"/>
</dbReference>
<accession>A0A351JSD1</accession>
<comment type="caution">
    <text evidence="1">The sequence shown here is derived from an EMBL/GenBank/DDBJ whole genome shotgun (WGS) entry which is preliminary data.</text>
</comment>
<sequence length="133" mass="13034">MAGQVKITGGTPGANKVLTSDVDGLATWQSLSVLESVSSVSNSDGTLTISPTTGNIIASLNLGNANTWTGVQSLTANTYFPGSGIWNTSGNVGIGTTAPGQKLDIAGALRLGANGGANDVLNTASGSAPSGDL</sequence>
<reference evidence="1 2" key="1">
    <citation type="journal article" date="2018" name="Nat. Biotechnol.">
        <title>A standardized bacterial taxonomy based on genome phylogeny substantially revises the tree of life.</title>
        <authorList>
            <person name="Parks D.H."/>
            <person name="Chuvochina M."/>
            <person name="Waite D.W."/>
            <person name="Rinke C."/>
            <person name="Skarshewski A."/>
            <person name="Chaumeil P.A."/>
            <person name="Hugenholtz P."/>
        </authorList>
    </citation>
    <scope>NUCLEOTIDE SEQUENCE [LARGE SCALE GENOMIC DNA]</scope>
    <source>
        <strain evidence="1">UBA10185</strain>
    </source>
</reference>
<dbReference type="AlphaFoldDB" id="A0A351JSD1"/>
<dbReference type="EMBL" id="DNHX01000002">
    <property type="protein sequence ID" value="HAZ29201.1"/>
    <property type="molecule type" value="Genomic_DNA"/>
</dbReference>
<name>A0A351JSD1_UNCKA</name>
<evidence type="ECO:0000313" key="2">
    <source>
        <dbReference type="Proteomes" id="UP000264072"/>
    </source>
</evidence>